<keyword evidence="1 4" id="KW-0489">Methyltransferase</keyword>
<name>A0A6M3KKI6_9ZZZZ</name>
<keyword evidence="3" id="KW-0949">S-adenosyl-L-methionine</keyword>
<protein>
    <submittedName>
        <fullName evidence="4">Putative methyltransferase</fullName>
    </submittedName>
</protein>
<dbReference type="InterPro" id="IPR012327">
    <property type="entry name" value="MeTrfase_D12"/>
</dbReference>
<evidence type="ECO:0000313" key="4">
    <source>
        <dbReference type="EMBL" id="QJA82497.1"/>
    </source>
</evidence>
<accession>A0A6M3KKI6</accession>
<dbReference type="GO" id="GO:0043565">
    <property type="term" value="F:sequence-specific DNA binding"/>
    <property type="evidence" value="ECO:0007669"/>
    <property type="project" value="TreeGrafter"/>
</dbReference>
<keyword evidence="2 4" id="KW-0808">Transferase</keyword>
<dbReference type="GO" id="GO:0009007">
    <property type="term" value="F:site-specific DNA-methyltransferase (adenine-specific) activity"/>
    <property type="evidence" value="ECO:0007669"/>
    <property type="project" value="UniProtKB-EC"/>
</dbReference>
<evidence type="ECO:0000256" key="3">
    <source>
        <dbReference type="ARBA" id="ARBA00022691"/>
    </source>
</evidence>
<dbReference type="SUPFAM" id="SSF53335">
    <property type="entry name" value="S-adenosyl-L-methionine-dependent methyltransferases"/>
    <property type="match status" value="1"/>
</dbReference>
<dbReference type="EMBL" id="MT142489">
    <property type="protein sequence ID" value="QJA82497.1"/>
    <property type="molecule type" value="Genomic_DNA"/>
</dbReference>
<organism evidence="4">
    <name type="scientific">viral metagenome</name>
    <dbReference type="NCBI Taxonomy" id="1070528"/>
    <lineage>
        <taxon>unclassified sequences</taxon>
        <taxon>metagenomes</taxon>
        <taxon>organismal metagenomes</taxon>
    </lineage>
</organism>
<evidence type="ECO:0000256" key="1">
    <source>
        <dbReference type="ARBA" id="ARBA00022603"/>
    </source>
</evidence>
<dbReference type="GO" id="GO:0032259">
    <property type="term" value="P:methylation"/>
    <property type="evidence" value="ECO:0007669"/>
    <property type="project" value="UniProtKB-KW"/>
</dbReference>
<dbReference type="Gene3D" id="3.40.50.150">
    <property type="entry name" value="Vaccinia Virus protein VP39"/>
    <property type="match status" value="1"/>
</dbReference>
<evidence type="ECO:0000256" key="2">
    <source>
        <dbReference type="ARBA" id="ARBA00022679"/>
    </source>
</evidence>
<dbReference type="GO" id="GO:1904047">
    <property type="term" value="F:S-adenosyl-L-methionine binding"/>
    <property type="evidence" value="ECO:0007669"/>
    <property type="project" value="TreeGrafter"/>
</dbReference>
<dbReference type="PANTHER" id="PTHR30481:SF4">
    <property type="entry name" value="SITE-SPECIFIC DNA-METHYLTRANSFERASE (ADENINE-SPECIFIC)"/>
    <property type="match status" value="1"/>
</dbReference>
<dbReference type="InterPro" id="IPR029063">
    <property type="entry name" value="SAM-dependent_MTases_sf"/>
</dbReference>
<dbReference type="GO" id="GO:0006298">
    <property type="term" value="P:mismatch repair"/>
    <property type="evidence" value="ECO:0007669"/>
    <property type="project" value="TreeGrafter"/>
</dbReference>
<dbReference type="AlphaFoldDB" id="A0A6M3KKI6"/>
<reference evidence="4" key="1">
    <citation type="submission" date="2020-03" db="EMBL/GenBank/DDBJ databases">
        <title>The deep terrestrial virosphere.</title>
        <authorList>
            <person name="Holmfeldt K."/>
            <person name="Nilsson E."/>
            <person name="Simone D."/>
            <person name="Lopez-Fernandez M."/>
            <person name="Wu X."/>
            <person name="de Brujin I."/>
            <person name="Lundin D."/>
            <person name="Andersson A."/>
            <person name="Bertilsson S."/>
            <person name="Dopson M."/>
        </authorList>
    </citation>
    <scope>NUCLEOTIDE SEQUENCE</scope>
    <source>
        <strain evidence="4">MM415A00401</strain>
    </source>
</reference>
<sequence>MSEEGRAEQGGLKAPFPYFGGKSQIAAEVWAALGDCKHYIEPMCGSCAVLLARPGWDPARHVETVNDADGMIANVWRALQADPDEVARWCDWPVNHADLIARKKRLNLEAEGLLARLCEDDGYFDPKLAGYYIWAASCWIGHGLICPNQRPHLSRPGIGVNQKALRDDGRPHLGRSYELHSTKGRVPHLSDAGMGVNRNVLRGEPNPEADVTDPYNMNIYRWFRQLSERLRHVRVVCGDWTRVCGGNWQNQAGRPVGMFFDPPYSDVAKRDAGLYAVDSLTVAHDVREWCRGRANHPDYRIVLAGYYEEHESLLAEGWRVHRWSAQGGYSKIGKGGGAANRHREALFLSPGCLEPQPGLFGETP</sequence>
<gene>
    <name evidence="4" type="ORF">MM415A00401_0009</name>
</gene>
<dbReference type="GO" id="GO:0009307">
    <property type="term" value="P:DNA restriction-modification system"/>
    <property type="evidence" value="ECO:0007669"/>
    <property type="project" value="InterPro"/>
</dbReference>
<proteinExistence type="predicted"/>
<dbReference type="PANTHER" id="PTHR30481">
    <property type="entry name" value="DNA ADENINE METHYLASE"/>
    <property type="match status" value="1"/>
</dbReference>